<proteinExistence type="predicted"/>
<evidence type="ECO:0000313" key="1">
    <source>
        <dbReference type="EMBL" id="KAJ6643511.1"/>
    </source>
</evidence>
<sequence length="125" mass="14519">MNLRYAVVITIENGVEYETRIPKNWIIGDKFYCPRSMKVNVLDPENPVIGEWLEFSYVMLKEDLSDDENANKENFDNEFRNTESDCENERRKLLKRKHSVSSLVTGSESDVNDGSKTIHIFLDLA</sequence>
<name>A0A9Q0N5R2_9DIPT</name>
<evidence type="ECO:0000313" key="2">
    <source>
        <dbReference type="Proteomes" id="UP001151699"/>
    </source>
</evidence>
<keyword evidence="2" id="KW-1185">Reference proteome</keyword>
<gene>
    <name evidence="1" type="ORF">Bhyg_08473</name>
</gene>
<dbReference type="EMBL" id="WJQU01000002">
    <property type="protein sequence ID" value="KAJ6643511.1"/>
    <property type="molecule type" value="Genomic_DNA"/>
</dbReference>
<comment type="caution">
    <text evidence="1">The sequence shown here is derived from an EMBL/GenBank/DDBJ whole genome shotgun (WGS) entry which is preliminary data.</text>
</comment>
<dbReference type="Proteomes" id="UP001151699">
    <property type="component" value="Chromosome B"/>
</dbReference>
<accession>A0A9Q0N5R2</accession>
<reference evidence="1" key="1">
    <citation type="submission" date="2022-07" db="EMBL/GenBank/DDBJ databases">
        <authorList>
            <person name="Trinca V."/>
            <person name="Uliana J.V.C."/>
            <person name="Torres T.T."/>
            <person name="Ward R.J."/>
            <person name="Monesi N."/>
        </authorList>
    </citation>
    <scope>NUCLEOTIDE SEQUENCE</scope>
    <source>
        <strain evidence="1">HSMRA1968</strain>
        <tissue evidence="1">Whole embryos</tissue>
    </source>
</reference>
<dbReference type="AlphaFoldDB" id="A0A9Q0N5R2"/>
<protein>
    <submittedName>
        <fullName evidence="1">Uncharacterized protein</fullName>
    </submittedName>
</protein>
<organism evidence="1 2">
    <name type="scientific">Pseudolycoriella hygida</name>
    <dbReference type="NCBI Taxonomy" id="35572"/>
    <lineage>
        <taxon>Eukaryota</taxon>
        <taxon>Metazoa</taxon>
        <taxon>Ecdysozoa</taxon>
        <taxon>Arthropoda</taxon>
        <taxon>Hexapoda</taxon>
        <taxon>Insecta</taxon>
        <taxon>Pterygota</taxon>
        <taxon>Neoptera</taxon>
        <taxon>Endopterygota</taxon>
        <taxon>Diptera</taxon>
        <taxon>Nematocera</taxon>
        <taxon>Sciaroidea</taxon>
        <taxon>Sciaridae</taxon>
        <taxon>Pseudolycoriella</taxon>
    </lineage>
</organism>